<feature type="signal peptide" evidence="2">
    <location>
        <begin position="1"/>
        <end position="26"/>
    </location>
</feature>
<dbReference type="Pfam" id="PF00326">
    <property type="entry name" value="Peptidase_S9"/>
    <property type="match status" value="1"/>
</dbReference>
<proteinExistence type="predicted"/>
<keyword evidence="1" id="KW-0378">Hydrolase</keyword>
<dbReference type="PANTHER" id="PTHR42776">
    <property type="entry name" value="SERINE PEPTIDASE S9 FAMILY MEMBER"/>
    <property type="match status" value="1"/>
</dbReference>
<dbReference type="EMBL" id="JBIGHZ010000002">
    <property type="protein sequence ID" value="MFG6447695.1"/>
    <property type="molecule type" value="Genomic_DNA"/>
</dbReference>
<dbReference type="InterPro" id="IPR011042">
    <property type="entry name" value="6-blade_b-propeller_TolB-like"/>
</dbReference>
<name>A0ABW7FTP7_9BURK</name>
<dbReference type="InterPro" id="IPR001375">
    <property type="entry name" value="Peptidase_S9_cat"/>
</dbReference>
<reference evidence="4 5" key="1">
    <citation type="submission" date="2024-08" db="EMBL/GenBank/DDBJ databases">
        <authorList>
            <person name="Lu H."/>
        </authorList>
    </citation>
    <scope>NUCLEOTIDE SEQUENCE [LARGE SCALE GENOMIC DNA]</scope>
    <source>
        <strain evidence="4 5">BYS180W</strain>
    </source>
</reference>
<dbReference type="Gene3D" id="3.40.50.1820">
    <property type="entry name" value="alpha/beta hydrolase"/>
    <property type="match status" value="1"/>
</dbReference>
<evidence type="ECO:0000256" key="2">
    <source>
        <dbReference type="SAM" id="SignalP"/>
    </source>
</evidence>
<keyword evidence="2" id="KW-0732">Signal</keyword>
<feature type="domain" description="Peptidase S9 prolyl oligopeptidase catalytic" evidence="3">
    <location>
        <begin position="657"/>
        <end position="810"/>
    </location>
</feature>
<comment type="caution">
    <text evidence="4">The sequence shown here is derived from an EMBL/GenBank/DDBJ whole genome shotgun (WGS) entry which is preliminary data.</text>
</comment>
<dbReference type="SUPFAM" id="SSF53474">
    <property type="entry name" value="alpha/beta-Hydrolases"/>
    <property type="match status" value="1"/>
</dbReference>
<feature type="chain" id="PRO_5046795051" evidence="2">
    <location>
        <begin position="27"/>
        <end position="823"/>
    </location>
</feature>
<dbReference type="Gene3D" id="2.120.10.30">
    <property type="entry name" value="TolB, C-terminal domain"/>
    <property type="match status" value="1"/>
</dbReference>
<dbReference type="InterPro" id="IPR029058">
    <property type="entry name" value="AB_hydrolase_fold"/>
</dbReference>
<organism evidence="4 5">
    <name type="scientific">Roseateles rivi</name>
    <dbReference type="NCBI Taxonomy" id="3299028"/>
    <lineage>
        <taxon>Bacteria</taxon>
        <taxon>Pseudomonadati</taxon>
        <taxon>Pseudomonadota</taxon>
        <taxon>Betaproteobacteria</taxon>
        <taxon>Burkholderiales</taxon>
        <taxon>Sphaerotilaceae</taxon>
        <taxon>Roseateles</taxon>
    </lineage>
</organism>
<sequence length="823" mass="90134">MTLKLRPLALALTQAACLCLPLAVQAQDTTTPAASALAYQQPSPALRAVLDAPVLPSYVVAPDQRHVAVLHSQRLRSVAELARPVLKLGGIRFDPATASPQLLPVIESLALQPVEGGVARPVALPAGGQWHQLRFSPDGQRFLLNRRTSEAVELWVGDVASGALRQVPGLALHTLLEQDVVWSGPSSLVLLARPVNPGVAPTLGTPSGPVVQESMGQRAPELTLQDLISNAQEEALFAHHARSQLVRVQLDSLQVQPLGEPQMWASISALGRDGLLLTERLLQPFSYRVRWNDFARQVEIRNAQGALVRSIAQVRQREGVPVEGVVPGPRHFWASSAADAALYWVEARDGGDPEQHATFRDRLMVLHPPYSGAAQELHRTAHRLTQFLPIEGGQQALVQSYERKRLRQTTELLNLQSGKARTLFERSTRDRYGDPGLPLMRQQPNGSLALRQDGGALWLVGAGASPEGERPFLDRLDLASRQSTRVFQSGQGEGGEFYERPLQPLDASASRVLSLRESFSQPPQLTLRQGPQLAQLQALHAPADPAPQLRSIRRQLVKFKREDGVELSFWLYQRADQLPGQRRPALVWAYPLEFTDAATAGQVSGAPNRFFSLTGSSPLMLVLEGYVVLWDATMPVVGEPKTVNDSFIQQITQNAQAIIREADRLGVADPQRMVVAGHSYGAFMTANLLAHTQLFKAGIARSGAYNRSLTPFGFQSERRNYWEAQSVYQQLSPFNYANQLKTPLLLIHGEADANPGTYPLQSQRLYQALAGLGGQVRYVGLPLEGHGYSARESVGHVLWEMNEWMRRHVGPAVAPAPAPAGAN</sequence>
<dbReference type="PANTHER" id="PTHR42776:SF28">
    <property type="entry name" value="GLUTAMYL ENDOPEPTIDASE, CHLOROPLASTIC-RELATED"/>
    <property type="match status" value="1"/>
</dbReference>
<evidence type="ECO:0000259" key="3">
    <source>
        <dbReference type="Pfam" id="PF00326"/>
    </source>
</evidence>
<protein>
    <submittedName>
        <fullName evidence="4">Prolyl oligopeptidase family serine peptidase</fullName>
    </submittedName>
</protein>
<dbReference type="SUPFAM" id="SSF82171">
    <property type="entry name" value="DPP6 N-terminal domain-like"/>
    <property type="match status" value="1"/>
</dbReference>
<dbReference type="RefSeq" id="WP_394459267.1">
    <property type="nucleotide sequence ID" value="NZ_JBIGHZ010000002.1"/>
</dbReference>
<accession>A0ABW7FTP7</accession>
<evidence type="ECO:0000313" key="5">
    <source>
        <dbReference type="Proteomes" id="UP001606099"/>
    </source>
</evidence>
<keyword evidence="5" id="KW-1185">Reference proteome</keyword>
<evidence type="ECO:0000313" key="4">
    <source>
        <dbReference type="EMBL" id="MFG6447695.1"/>
    </source>
</evidence>
<evidence type="ECO:0000256" key="1">
    <source>
        <dbReference type="ARBA" id="ARBA00022801"/>
    </source>
</evidence>
<gene>
    <name evidence="4" type="ORF">ACG0Z6_05490</name>
</gene>
<dbReference type="Proteomes" id="UP001606099">
    <property type="component" value="Unassembled WGS sequence"/>
</dbReference>